<gene>
    <name evidence="2" type="ORF">PIB30_005213</name>
</gene>
<sequence>MQDGSTRGSKRRVGQEKHTGRALDRSQETQTKTSGACRRVRKFLTTRFVSLHSEEGDGHDMVGGEYTTRTRKFNE</sequence>
<feature type="region of interest" description="Disordered" evidence="1">
    <location>
        <begin position="1"/>
        <end position="35"/>
    </location>
</feature>
<evidence type="ECO:0000313" key="2">
    <source>
        <dbReference type="EMBL" id="MED6130924.1"/>
    </source>
</evidence>
<accession>A0ABU6S460</accession>
<organism evidence="2 3">
    <name type="scientific">Stylosanthes scabra</name>
    <dbReference type="NCBI Taxonomy" id="79078"/>
    <lineage>
        <taxon>Eukaryota</taxon>
        <taxon>Viridiplantae</taxon>
        <taxon>Streptophyta</taxon>
        <taxon>Embryophyta</taxon>
        <taxon>Tracheophyta</taxon>
        <taxon>Spermatophyta</taxon>
        <taxon>Magnoliopsida</taxon>
        <taxon>eudicotyledons</taxon>
        <taxon>Gunneridae</taxon>
        <taxon>Pentapetalae</taxon>
        <taxon>rosids</taxon>
        <taxon>fabids</taxon>
        <taxon>Fabales</taxon>
        <taxon>Fabaceae</taxon>
        <taxon>Papilionoideae</taxon>
        <taxon>50 kb inversion clade</taxon>
        <taxon>dalbergioids sensu lato</taxon>
        <taxon>Dalbergieae</taxon>
        <taxon>Pterocarpus clade</taxon>
        <taxon>Stylosanthes</taxon>
    </lineage>
</organism>
<feature type="region of interest" description="Disordered" evidence="1">
    <location>
        <begin position="54"/>
        <end position="75"/>
    </location>
</feature>
<evidence type="ECO:0000313" key="3">
    <source>
        <dbReference type="Proteomes" id="UP001341840"/>
    </source>
</evidence>
<dbReference type="Proteomes" id="UP001341840">
    <property type="component" value="Unassembled WGS sequence"/>
</dbReference>
<protein>
    <submittedName>
        <fullName evidence="2">Uncharacterized protein</fullName>
    </submittedName>
</protein>
<dbReference type="EMBL" id="JASCZI010060425">
    <property type="protein sequence ID" value="MED6130924.1"/>
    <property type="molecule type" value="Genomic_DNA"/>
</dbReference>
<feature type="compositionally biased region" description="Basic and acidic residues" evidence="1">
    <location>
        <begin position="13"/>
        <end position="27"/>
    </location>
</feature>
<proteinExistence type="predicted"/>
<evidence type="ECO:0000256" key="1">
    <source>
        <dbReference type="SAM" id="MobiDB-lite"/>
    </source>
</evidence>
<name>A0ABU6S460_9FABA</name>
<keyword evidence="3" id="KW-1185">Reference proteome</keyword>
<reference evidence="2 3" key="1">
    <citation type="journal article" date="2023" name="Plants (Basel)">
        <title>Bridging the Gap: Combining Genomics and Transcriptomics Approaches to Understand Stylosanthes scabra, an Orphan Legume from the Brazilian Caatinga.</title>
        <authorList>
            <person name="Ferreira-Neto J.R.C."/>
            <person name="da Silva M.D."/>
            <person name="Binneck E."/>
            <person name="de Melo N.F."/>
            <person name="da Silva R.H."/>
            <person name="de Melo A.L.T.M."/>
            <person name="Pandolfi V."/>
            <person name="Bustamante F.O."/>
            <person name="Brasileiro-Vidal A.C."/>
            <person name="Benko-Iseppon A.M."/>
        </authorList>
    </citation>
    <scope>NUCLEOTIDE SEQUENCE [LARGE SCALE GENOMIC DNA]</scope>
    <source>
        <tissue evidence="2">Leaves</tissue>
    </source>
</reference>
<comment type="caution">
    <text evidence="2">The sequence shown here is derived from an EMBL/GenBank/DDBJ whole genome shotgun (WGS) entry which is preliminary data.</text>
</comment>